<keyword evidence="18" id="KW-1185">Reference proteome</keyword>
<evidence type="ECO:0000313" key="17">
    <source>
        <dbReference type="EMBL" id="CAJ1494822.1"/>
    </source>
</evidence>
<keyword evidence="6" id="KW-0328">Glycosyltransferase</keyword>
<feature type="domain" description="GtrA/DPMS transmembrane" evidence="16">
    <location>
        <begin position="292"/>
        <end position="408"/>
    </location>
</feature>
<evidence type="ECO:0000256" key="8">
    <source>
        <dbReference type="ARBA" id="ARBA00022692"/>
    </source>
</evidence>
<evidence type="ECO:0000259" key="15">
    <source>
        <dbReference type="Pfam" id="PF00535"/>
    </source>
</evidence>
<dbReference type="InterPro" id="IPR029044">
    <property type="entry name" value="Nucleotide-diphossugar_trans"/>
</dbReference>
<dbReference type="InterPro" id="IPR007267">
    <property type="entry name" value="GtrA_DPMS_TM"/>
</dbReference>
<dbReference type="Gene3D" id="3.90.550.10">
    <property type="entry name" value="Spore Coat Polysaccharide Biosynthesis Protein SpsA, Chain A"/>
    <property type="match status" value="1"/>
</dbReference>
<name>A0ABM9L8T6_9MYCO</name>
<evidence type="ECO:0000256" key="7">
    <source>
        <dbReference type="ARBA" id="ARBA00022679"/>
    </source>
</evidence>
<evidence type="ECO:0000256" key="2">
    <source>
        <dbReference type="ARBA" id="ARBA00004389"/>
    </source>
</evidence>
<evidence type="ECO:0000259" key="16">
    <source>
        <dbReference type="Pfam" id="PF04138"/>
    </source>
</evidence>
<keyword evidence="10" id="KW-0735">Signal-anchor</keyword>
<dbReference type="Pfam" id="PF04138">
    <property type="entry name" value="GtrA_DPMS_TM"/>
    <property type="match status" value="1"/>
</dbReference>
<dbReference type="PANTHER" id="PTHR10859:SF91">
    <property type="entry name" value="DOLICHYL-PHOSPHATE BETA-GLUCOSYLTRANSFERASE"/>
    <property type="match status" value="1"/>
</dbReference>
<keyword evidence="12 14" id="KW-0472">Membrane</keyword>
<feature type="domain" description="Glycosyltransferase 2-like" evidence="15">
    <location>
        <begin position="32"/>
        <end position="197"/>
    </location>
</feature>
<accession>A0ABM9L8T6</accession>
<evidence type="ECO:0000256" key="1">
    <source>
        <dbReference type="ARBA" id="ARBA00004141"/>
    </source>
</evidence>
<comment type="subcellular location">
    <subcellularLocation>
        <location evidence="2">Endoplasmic reticulum membrane</location>
        <topology evidence="2">Single-pass membrane protein</topology>
    </subcellularLocation>
    <subcellularLocation>
        <location evidence="1">Membrane</location>
        <topology evidence="1">Multi-pass membrane protein</topology>
    </subcellularLocation>
</comment>
<evidence type="ECO:0000256" key="4">
    <source>
        <dbReference type="ARBA" id="ARBA00006739"/>
    </source>
</evidence>
<dbReference type="InterPro" id="IPR001173">
    <property type="entry name" value="Glyco_trans_2-like"/>
</dbReference>
<comment type="similarity">
    <text evidence="4">Belongs to the glycosyltransferase 2 family.</text>
</comment>
<protein>
    <recommendedName>
        <fullName evidence="5">dolichyl-phosphate beta-glucosyltransferase</fullName>
        <ecNumber evidence="5">2.4.1.117</ecNumber>
    </recommendedName>
</protein>
<proteinExistence type="inferred from homology"/>
<dbReference type="Proteomes" id="UP001190465">
    <property type="component" value="Chromosome"/>
</dbReference>
<dbReference type="PANTHER" id="PTHR10859">
    <property type="entry name" value="GLYCOSYL TRANSFERASE"/>
    <property type="match status" value="1"/>
</dbReference>
<comment type="pathway">
    <text evidence="3">Protein modification; protein glycosylation.</text>
</comment>
<keyword evidence="9" id="KW-0256">Endoplasmic reticulum</keyword>
<sequence length="418" mass="45382">MTIAVDFGADPIRPKPIAVGEAARRRIPVLDVVVPVHNEQRALADSVRRLHRHLSEQFPFSFRISIADNASLDATPQIAAELAVEFDEVRVFRQEQKGRGGALHAVWSTSDAPVLAYMDVDLSTDLAGLLPLVAPLMSGHSDLAIGTRLSPRAQVVRGPKREIISRCYNFILRSTLTARFSDAQCGFKAIRSDAAQALLPHIEDTEWFFDTELLVLAERCGLRIHEVPVDWVDDPDSRVDIVATAMADLKGIARLVRGFGSGAIPVAAIARQFNRSQQDSTPRSLLRQGVYFATVGTVSTVAYLLLYLALRNGLGAQGANLVALLLTAIGNTAANRRFTFGVRGRAGVARHQFEGLLVFAIGLVLTSGALALLYAGGEPSRAVELVVLVAANLFATVVRFVLLRGWVFHPRRTRGAAQ</sequence>
<evidence type="ECO:0000256" key="13">
    <source>
        <dbReference type="ARBA" id="ARBA00045097"/>
    </source>
</evidence>
<dbReference type="SUPFAM" id="SSF53448">
    <property type="entry name" value="Nucleotide-diphospho-sugar transferases"/>
    <property type="match status" value="1"/>
</dbReference>
<keyword evidence="11 14" id="KW-1133">Transmembrane helix</keyword>
<evidence type="ECO:0000256" key="10">
    <source>
        <dbReference type="ARBA" id="ARBA00022968"/>
    </source>
</evidence>
<keyword evidence="7" id="KW-0808">Transferase</keyword>
<comment type="catalytic activity">
    <reaction evidence="13">
        <text>a di-trans,poly-cis-dolichyl phosphate + UDP-alpha-D-glucose = a di-trans,poly-cis-dolichyl beta-D-glucosyl phosphate + UDP</text>
        <dbReference type="Rhea" id="RHEA:15401"/>
        <dbReference type="Rhea" id="RHEA-COMP:19498"/>
        <dbReference type="Rhea" id="RHEA-COMP:19502"/>
        <dbReference type="ChEBI" id="CHEBI:57525"/>
        <dbReference type="ChEBI" id="CHEBI:57683"/>
        <dbReference type="ChEBI" id="CHEBI:58223"/>
        <dbReference type="ChEBI" id="CHEBI:58885"/>
        <dbReference type="EC" id="2.4.1.117"/>
    </reaction>
    <physiologicalReaction direction="left-to-right" evidence="13">
        <dbReference type="Rhea" id="RHEA:15402"/>
    </physiologicalReaction>
</comment>
<keyword evidence="8 14" id="KW-0812">Transmembrane</keyword>
<evidence type="ECO:0000256" key="3">
    <source>
        <dbReference type="ARBA" id="ARBA00004922"/>
    </source>
</evidence>
<evidence type="ECO:0000256" key="12">
    <source>
        <dbReference type="ARBA" id="ARBA00023136"/>
    </source>
</evidence>
<evidence type="ECO:0000256" key="5">
    <source>
        <dbReference type="ARBA" id="ARBA00012583"/>
    </source>
</evidence>
<evidence type="ECO:0000256" key="14">
    <source>
        <dbReference type="SAM" id="Phobius"/>
    </source>
</evidence>
<evidence type="ECO:0000313" key="18">
    <source>
        <dbReference type="Proteomes" id="UP001190465"/>
    </source>
</evidence>
<dbReference type="InterPro" id="IPR035518">
    <property type="entry name" value="DPG_synthase"/>
</dbReference>
<dbReference type="EMBL" id="OY726397">
    <property type="protein sequence ID" value="CAJ1494822.1"/>
    <property type="molecule type" value="Genomic_DNA"/>
</dbReference>
<evidence type="ECO:0000256" key="9">
    <source>
        <dbReference type="ARBA" id="ARBA00022824"/>
    </source>
</evidence>
<dbReference type="EC" id="2.4.1.117" evidence="5"/>
<organism evidence="17 18">
    <name type="scientific">[Mycobacterium] burgundiense</name>
    <dbReference type="NCBI Taxonomy" id="3064286"/>
    <lineage>
        <taxon>Bacteria</taxon>
        <taxon>Bacillati</taxon>
        <taxon>Actinomycetota</taxon>
        <taxon>Actinomycetes</taxon>
        <taxon>Mycobacteriales</taxon>
        <taxon>Mycobacteriaceae</taxon>
        <taxon>Mycolicibacterium</taxon>
    </lineage>
</organism>
<feature type="transmembrane region" description="Helical" evidence="14">
    <location>
        <begin position="290"/>
        <end position="310"/>
    </location>
</feature>
<dbReference type="Pfam" id="PF00535">
    <property type="entry name" value="Glycos_transf_2"/>
    <property type="match status" value="1"/>
</dbReference>
<dbReference type="RefSeq" id="WP_308480545.1">
    <property type="nucleotide sequence ID" value="NZ_OY726397.1"/>
</dbReference>
<feature type="transmembrane region" description="Helical" evidence="14">
    <location>
        <begin position="355"/>
        <end position="376"/>
    </location>
</feature>
<gene>
    <name evidence="17" type="ORF">MU0053_000174</name>
</gene>
<feature type="transmembrane region" description="Helical" evidence="14">
    <location>
        <begin position="382"/>
        <end position="402"/>
    </location>
</feature>
<evidence type="ECO:0000256" key="11">
    <source>
        <dbReference type="ARBA" id="ARBA00022989"/>
    </source>
</evidence>
<reference evidence="17 18" key="1">
    <citation type="submission" date="2023-08" db="EMBL/GenBank/DDBJ databases">
        <authorList>
            <person name="Folkvardsen B D."/>
            <person name="Norman A."/>
        </authorList>
    </citation>
    <scope>NUCLEOTIDE SEQUENCE [LARGE SCALE GENOMIC DNA]</scope>
    <source>
        <strain evidence="17 18">Mu0053</strain>
    </source>
</reference>
<evidence type="ECO:0000256" key="6">
    <source>
        <dbReference type="ARBA" id="ARBA00022676"/>
    </source>
</evidence>
<dbReference type="CDD" id="cd04188">
    <property type="entry name" value="DPG_synthase"/>
    <property type="match status" value="1"/>
</dbReference>